<keyword evidence="2" id="KW-1185">Reference proteome</keyword>
<dbReference type="EMBL" id="VHSH01000002">
    <property type="protein sequence ID" value="TQV81835.1"/>
    <property type="molecule type" value="Genomic_DNA"/>
</dbReference>
<dbReference type="OrthoDB" id="153065at2"/>
<organism evidence="1 2">
    <name type="scientific">Denitrobaculum tricleocarpae</name>
    <dbReference type="NCBI Taxonomy" id="2591009"/>
    <lineage>
        <taxon>Bacteria</taxon>
        <taxon>Pseudomonadati</taxon>
        <taxon>Pseudomonadota</taxon>
        <taxon>Alphaproteobacteria</taxon>
        <taxon>Rhodospirillales</taxon>
        <taxon>Rhodospirillaceae</taxon>
        <taxon>Denitrobaculum</taxon>
    </lineage>
</organism>
<evidence type="ECO:0000313" key="1">
    <source>
        <dbReference type="EMBL" id="TQV81835.1"/>
    </source>
</evidence>
<sequence length="139" mass="15322">MISSLSEVRIAAGNNADLCAAIMGAQGLRFARDRSTFHSLDAPPPYYPQVVTLQPNVSAQHLMNIRDSLEAGLQISSIKDSFADLDYAALGMVVLFQASWIWHDGGYEKIPEAWRQIREPAELAAWYSAWCTAGSPPIR</sequence>
<protein>
    <submittedName>
        <fullName evidence="1">Uncharacterized protein</fullName>
    </submittedName>
</protein>
<name>A0A545TX79_9PROT</name>
<proteinExistence type="predicted"/>
<dbReference type="Proteomes" id="UP000315252">
    <property type="component" value="Unassembled WGS sequence"/>
</dbReference>
<evidence type="ECO:0000313" key="2">
    <source>
        <dbReference type="Proteomes" id="UP000315252"/>
    </source>
</evidence>
<accession>A0A545TX79</accession>
<dbReference type="AlphaFoldDB" id="A0A545TX79"/>
<comment type="caution">
    <text evidence="1">The sequence shown here is derived from an EMBL/GenBank/DDBJ whole genome shotgun (WGS) entry which is preliminary data.</text>
</comment>
<reference evidence="1 2" key="1">
    <citation type="submission" date="2019-06" db="EMBL/GenBank/DDBJ databases">
        <title>Whole genome sequence for Rhodospirillaceae sp. R148.</title>
        <authorList>
            <person name="Wang G."/>
        </authorList>
    </citation>
    <scope>NUCLEOTIDE SEQUENCE [LARGE SCALE GENOMIC DNA]</scope>
    <source>
        <strain evidence="1 2">R148</strain>
    </source>
</reference>
<dbReference type="RefSeq" id="WP_142895466.1">
    <property type="nucleotide sequence ID" value="NZ_ML660053.1"/>
</dbReference>
<gene>
    <name evidence="1" type="ORF">FKG95_06240</name>
</gene>